<feature type="binding site" evidence="10">
    <location>
        <position position="46"/>
    </location>
    <ligand>
        <name>Mg(2+)</name>
        <dbReference type="ChEBI" id="CHEBI:18420"/>
    </ligand>
</feature>
<feature type="binding site" evidence="11">
    <location>
        <begin position="271"/>
        <end position="276"/>
    </location>
    <ligand>
        <name>NAD(+)</name>
        <dbReference type="ChEBI" id="CHEBI:57540"/>
    </ligand>
</feature>
<comment type="cofactor">
    <cofactor evidence="2 11">
        <name>NAD(+)</name>
        <dbReference type="ChEBI" id="CHEBI:57540"/>
    </cofactor>
</comment>
<name>A0A366KB34_9BIFI</name>
<dbReference type="PANTHER" id="PTHR43622:SF7">
    <property type="entry name" value="3-DEHYDROQUINATE SYNTHASE, CHLOROPLASTIC"/>
    <property type="match status" value="1"/>
</dbReference>
<dbReference type="InterPro" id="IPR027417">
    <property type="entry name" value="P-loop_NTPase"/>
</dbReference>
<feature type="binding site" evidence="11">
    <location>
        <begin position="329"/>
        <end position="330"/>
    </location>
    <ligand>
        <name>NAD(+)</name>
        <dbReference type="ChEBI" id="CHEBI:57540"/>
    </ligand>
</feature>
<keyword evidence="10" id="KW-0418">Kinase</keyword>
<feature type="binding site" evidence="10">
    <location>
        <position position="110"/>
    </location>
    <ligand>
        <name>substrate</name>
    </ligand>
</feature>
<dbReference type="EMBL" id="PDCG01000001">
    <property type="protein sequence ID" value="RBP98333.1"/>
    <property type="molecule type" value="Genomic_DNA"/>
</dbReference>
<keyword evidence="6 11" id="KW-0520">NAD</keyword>
<gene>
    <name evidence="11 15" type="primary">aroB</name>
    <name evidence="10" type="synonym">aroK</name>
    <name evidence="15" type="ORF">CRD60_00145</name>
</gene>
<sequence>MSRSRNPRRRRSFTRGRSVWKNNDGRPAAQARPLAVIIGMPGAGKTRVGREAAELLGLAFTDADQEIEGRIGLGIPEYFNRNGEAAFRRQEAATVIDLLTHRPGLLSLGGGAPMTESIAQALADYSSQGGKVIYLQADPDEAMERASRAGGRPMLSGDQENRWRDLYARRHPAFMRLSDIHVRTHGSTPSRAARKLAHAIMQESVHVTGEGIEAYDVRIGEDVSNELPAVLGERPVKIALIHTQPVRQHADHARALLRQAHYKVCDICIPDAEAGKTLEVSKGIWEQLAQEGFTRSDAVVGLGGGAATDQAGFIAATWMRGIAYVNCPTSLLAMVDASTGGKTGINLPQGKNLVGSFYTPDGVLADLRALVTLPNDIFVEGLGEVAKSGFIMDQGILELLEEHGAELRAFDGASFLGSPLEPVVAELIKRTVRVKVHHVSADLKEAGLREFLNYGHTLAHAIEQLEHFRWRHGNAVAVGCVYAAELAGILGYLDQKDVDYHRNLLSSLGLPTSWRYGDWDQVLALMHRDKKARGNHLRFVILDRIGHPIHLDDPPLEALEVAFRRIQAA</sequence>
<comment type="similarity">
    <text evidence="11">Belongs to the sugar phosphate cyclases superfamily. Dehydroquinate synthase family.</text>
</comment>
<dbReference type="Gene3D" id="1.20.1090.10">
    <property type="entry name" value="Dehydroquinate synthase-like - alpha domain"/>
    <property type="match status" value="1"/>
</dbReference>
<evidence type="ECO:0000259" key="13">
    <source>
        <dbReference type="Pfam" id="PF01761"/>
    </source>
</evidence>
<keyword evidence="11" id="KW-0862">Zinc</keyword>
<keyword evidence="10" id="KW-0460">Magnesium</keyword>
<dbReference type="InterPro" id="IPR016037">
    <property type="entry name" value="DHQ_synth_AroB"/>
</dbReference>
<comment type="function">
    <text evidence="11">Catalyzes the conversion of 3-deoxy-D-arabino-heptulosonate 7-phosphate (DAHP) to dehydroquinate (DHQ).</text>
</comment>
<comment type="caution">
    <text evidence="11">Lacks conserved residue(s) required for the propagation of feature annotation.</text>
</comment>
<keyword evidence="10" id="KW-0067">ATP-binding</keyword>
<dbReference type="EC" id="2.7.1.71" evidence="10"/>
<dbReference type="GO" id="GO:0004765">
    <property type="term" value="F:shikimate kinase activity"/>
    <property type="evidence" value="ECO:0007669"/>
    <property type="project" value="UniProtKB-UniRule"/>
</dbReference>
<dbReference type="RefSeq" id="WP_113859310.1">
    <property type="nucleotide sequence ID" value="NZ_PDCG01000001.1"/>
</dbReference>
<comment type="function">
    <text evidence="10">Catalyzes the specific phosphorylation of the 3-hydroxyl group of shikimic acid using ATP as a cosubstrate.</text>
</comment>
<evidence type="ECO:0000256" key="3">
    <source>
        <dbReference type="ARBA" id="ARBA00004661"/>
    </source>
</evidence>
<dbReference type="GO" id="GO:0009073">
    <property type="term" value="P:aromatic amino acid family biosynthetic process"/>
    <property type="evidence" value="ECO:0007669"/>
    <property type="project" value="UniProtKB-KW"/>
</dbReference>
<dbReference type="GO" id="GO:0008652">
    <property type="term" value="P:amino acid biosynthetic process"/>
    <property type="evidence" value="ECO:0007669"/>
    <property type="project" value="UniProtKB-KW"/>
</dbReference>
<evidence type="ECO:0000256" key="11">
    <source>
        <dbReference type="HAMAP-Rule" id="MF_00110"/>
    </source>
</evidence>
<reference evidence="15 16" key="1">
    <citation type="submission" date="2017-10" db="EMBL/GenBank/DDBJ databases">
        <title>Bifidobacterium xylocopum sp. nov. and Bifidobacterium aemilianum sp. nov., from the carpenter bee (Xylocopa violacea) digestive tract.</title>
        <authorList>
            <person name="Alberoni D."/>
            <person name="Baffoni L."/>
            <person name="Di Gioia D."/>
            <person name="Gaggia F."/>
            <person name="Biavati B."/>
        </authorList>
    </citation>
    <scope>NUCLEOTIDE SEQUENCE [LARGE SCALE GENOMIC DNA]</scope>
    <source>
        <strain evidence="15 16">XV10</strain>
    </source>
</reference>
<evidence type="ECO:0000313" key="15">
    <source>
        <dbReference type="EMBL" id="RBP98333.1"/>
    </source>
</evidence>
<keyword evidence="5 11" id="KW-0028">Amino-acid biosynthesis</keyword>
<dbReference type="InterPro" id="IPR031322">
    <property type="entry name" value="Shikimate/glucono_kinase"/>
</dbReference>
<dbReference type="Pfam" id="PF24621">
    <property type="entry name" value="DHQS_C"/>
    <property type="match status" value="1"/>
</dbReference>
<feature type="binding site" evidence="11">
    <location>
        <position position="472"/>
    </location>
    <ligand>
        <name>Zn(2+)</name>
        <dbReference type="ChEBI" id="CHEBI:29105"/>
    </ligand>
</feature>
<keyword evidence="10" id="KW-0808">Transferase</keyword>
<evidence type="ECO:0000256" key="7">
    <source>
        <dbReference type="ARBA" id="ARBA00023141"/>
    </source>
</evidence>
<dbReference type="GO" id="GO:0003856">
    <property type="term" value="F:3-dehydroquinate synthase activity"/>
    <property type="evidence" value="ECO:0007669"/>
    <property type="project" value="UniProtKB-UniRule"/>
</dbReference>
<comment type="catalytic activity">
    <reaction evidence="1 11">
        <text>7-phospho-2-dehydro-3-deoxy-D-arabino-heptonate = 3-dehydroquinate + phosphate</text>
        <dbReference type="Rhea" id="RHEA:21968"/>
        <dbReference type="ChEBI" id="CHEBI:32364"/>
        <dbReference type="ChEBI" id="CHEBI:43474"/>
        <dbReference type="ChEBI" id="CHEBI:58394"/>
        <dbReference type="EC" id="4.2.3.4"/>
    </reaction>
</comment>
<dbReference type="PRINTS" id="PR01100">
    <property type="entry name" value="SHIKIMTKNASE"/>
</dbReference>
<feature type="binding site" evidence="10">
    <location>
        <position position="88"/>
    </location>
    <ligand>
        <name>substrate</name>
    </ligand>
</feature>
<keyword evidence="11" id="KW-0547">Nucleotide-binding</keyword>
<protein>
    <recommendedName>
        <fullName evidence="10 11">Multifunctional fusion protein</fullName>
    </recommendedName>
    <domain>
        <recommendedName>
            <fullName evidence="10">Shikimate kinase</fullName>
            <shortName evidence="10">SK</shortName>
            <ecNumber evidence="10">2.7.1.71</ecNumber>
        </recommendedName>
    </domain>
    <domain>
        <recommendedName>
            <fullName evidence="11">3-dehydroquinate synthase</fullName>
            <shortName evidence="11">DHQS</shortName>
            <ecNumber evidence="11">4.2.3.4</ecNumber>
        </recommendedName>
    </domain>
</protein>
<dbReference type="NCBIfam" id="TIGR01357">
    <property type="entry name" value="aroB"/>
    <property type="match status" value="1"/>
</dbReference>
<proteinExistence type="inferred from homology"/>
<keyword evidence="11" id="KW-0479">Metal-binding</keyword>
<evidence type="ECO:0000256" key="6">
    <source>
        <dbReference type="ARBA" id="ARBA00023027"/>
    </source>
</evidence>
<comment type="cofactor">
    <cofactor evidence="10">
        <name>Mg(2+)</name>
        <dbReference type="ChEBI" id="CHEBI:18420"/>
    </cofactor>
    <text evidence="10">Binds 1 Mg(2+) ion per subunit.</text>
</comment>
<comment type="subcellular location">
    <subcellularLocation>
        <location evidence="11">Cytoplasm</location>
    </subcellularLocation>
</comment>
<dbReference type="Gene3D" id="3.40.50.300">
    <property type="entry name" value="P-loop containing nucleotide triphosphate hydrolases"/>
    <property type="match status" value="1"/>
</dbReference>
<accession>A0A366KB34</accession>
<dbReference type="UniPathway" id="UPA00053">
    <property type="reaction ID" value="UER00085"/>
</dbReference>
<evidence type="ECO:0000256" key="5">
    <source>
        <dbReference type="ARBA" id="ARBA00022605"/>
    </source>
</evidence>
<dbReference type="NCBIfam" id="NF010627">
    <property type="entry name" value="PRK14021.1"/>
    <property type="match status" value="1"/>
</dbReference>
<feature type="binding site" evidence="11">
    <location>
        <position position="342"/>
    </location>
    <ligand>
        <name>NAD(+)</name>
        <dbReference type="ChEBI" id="CHEBI:57540"/>
    </ligand>
</feature>
<keyword evidence="16" id="KW-1185">Reference proteome</keyword>
<feature type="domain" description="3-dehydroquinate synthase N-terminal" evidence="13">
    <location>
        <begin position="267"/>
        <end position="378"/>
    </location>
</feature>
<evidence type="ECO:0000256" key="4">
    <source>
        <dbReference type="ARBA" id="ARBA00022490"/>
    </source>
</evidence>
<dbReference type="HAMAP" id="MF_00110">
    <property type="entry name" value="DHQ_synthase"/>
    <property type="match status" value="1"/>
</dbReference>
<evidence type="ECO:0000256" key="9">
    <source>
        <dbReference type="ARBA" id="ARBA00023268"/>
    </source>
</evidence>
<feature type="compositionally biased region" description="Basic residues" evidence="12">
    <location>
        <begin position="1"/>
        <end position="14"/>
    </location>
</feature>
<dbReference type="OrthoDB" id="9806583at2"/>
<dbReference type="InterPro" id="IPR056179">
    <property type="entry name" value="DHQS_C"/>
</dbReference>
<comment type="catalytic activity">
    <reaction evidence="10">
        <text>shikimate + ATP = 3-phosphoshikimate + ADP + H(+)</text>
        <dbReference type="Rhea" id="RHEA:13121"/>
        <dbReference type="ChEBI" id="CHEBI:15378"/>
        <dbReference type="ChEBI" id="CHEBI:30616"/>
        <dbReference type="ChEBI" id="CHEBI:36208"/>
        <dbReference type="ChEBI" id="CHEBI:145989"/>
        <dbReference type="ChEBI" id="CHEBI:456216"/>
        <dbReference type="EC" id="2.7.1.71"/>
    </reaction>
</comment>
<feature type="binding site" evidence="11">
    <location>
        <begin position="305"/>
        <end position="309"/>
    </location>
    <ligand>
        <name>NAD(+)</name>
        <dbReference type="ChEBI" id="CHEBI:57540"/>
    </ligand>
</feature>
<dbReference type="InterPro" id="IPR050071">
    <property type="entry name" value="Dehydroquinate_synthase"/>
</dbReference>
<dbReference type="AlphaFoldDB" id="A0A366KB34"/>
<keyword evidence="7 11" id="KW-0057">Aromatic amino acid biosynthesis</keyword>
<dbReference type="SUPFAM" id="SSF52540">
    <property type="entry name" value="P-loop containing nucleoside triphosphate hydrolases"/>
    <property type="match status" value="1"/>
</dbReference>
<feature type="region of interest" description="Disordered" evidence="12">
    <location>
        <begin position="1"/>
        <end position="26"/>
    </location>
</feature>
<feature type="binding site" evidence="10">
    <location>
        <position position="152"/>
    </location>
    <ligand>
        <name>ATP</name>
        <dbReference type="ChEBI" id="CHEBI:30616"/>
    </ligand>
</feature>
<feature type="binding site" evidence="11">
    <location>
        <position position="456"/>
    </location>
    <ligand>
        <name>Zn(2+)</name>
        <dbReference type="ChEBI" id="CHEBI:29105"/>
    </ligand>
</feature>
<evidence type="ECO:0000259" key="14">
    <source>
        <dbReference type="Pfam" id="PF24621"/>
    </source>
</evidence>
<dbReference type="GO" id="GO:0005524">
    <property type="term" value="F:ATP binding"/>
    <property type="evidence" value="ECO:0007669"/>
    <property type="project" value="UniProtKB-UniRule"/>
</dbReference>
<comment type="cofactor">
    <cofactor evidence="11">
        <name>Co(2+)</name>
        <dbReference type="ChEBI" id="CHEBI:48828"/>
    </cofactor>
    <cofactor evidence="11">
        <name>Zn(2+)</name>
        <dbReference type="ChEBI" id="CHEBI:29105"/>
    </cofactor>
    <text evidence="11">Binds 1 divalent metal cation per subunit. Can use either Co(2+) or Zn(2+).</text>
</comment>
<feature type="binding site" evidence="10">
    <location>
        <position position="170"/>
    </location>
    <ligand>
        <name>substrate</name>
    </ligand>
</feature>
<dbReference type="EC" id="4.2.3.4" evidence="11"/>
<dbReference type="GO" id="GO:0005737">
    <property type="term" value="C:cytoplasm"/>
    <property type="evidence" value="ECO:0007669"/>
    <property type="project" value="UniProtKB-SubCell"/>
</dbReference>
<evidence type="ECO:0000256" key="2">
    <source>
        <dbReference type="ARBA" id="ARBA00001911"/>
    </source>
</evidence>
<keyword evidence="4 11" id="KW-0963">Cytoplasm</keyword>
<comment type="subunit">
    <text evidence="10">Monomer.</text>
</comment>
<keyword evidence="8 11" id="KW-0456">Lyase</keyword>
<dbReference type="SUPFAM" id="SSF56796">
    <property type="entry name" value="Dehydroquinate synthase-like"/>
    <property type="match status" value="1"/>
</dbReference>
<feature type="binding site" evidence="11">
    <location>
        <position position="384"/>
    </location>
    <ligand>
        <name>Zn(2+)</name>
        <dbReference type="ChEBI" id="CHEBI:29105"/>
    </ligand>
</feature>
<evidence type="ECO:0000256" key="1">
    <source>
        <dbReference type="ARBA" id="ARBA00001393"/>
    </source>
</evidence>
<comment type="caution">
    <text evidence="15">The sequence shown here is derived from an EMBL/GenBank/DDBJ whole genome shotgun (WGS) entry which is preliminary data.</text>
</comment>
<dbReference type="InterPro" id="IPR000623">
    <property type="entry name" value="Shikimate_kinase/TSH1"/>
</dbReference>
<evidence type="ECO:0000256" key="12">
    <source>
        <dbReference type="SAM" id="MobiDB-lite"/>
    </source>
</evidence>
<comment type="similarity">
    <text evidence="10">Belongs to the shikimate kinase family.</text>
</comment>
<feature type="binding site" evidence="10">
    <location>
        <position position="64"/>
    </location>
    <ligand>
        <name>substrate</name>
    </ligand>
</feature>
<dbReference type="Proteomes" id="UP000252530">
    <property type="component" value="Unassembled WGS sequence"/>
</dbReference>
<evidence type="ECO:0000256" key="8">
    <source>
        <dbReference type="ARBA" id="ARBA00023239"/>
    </source>
</evidence>
<dbReference type="Pfam" id="PF01202">
    <property type="entry name" value="SKI"/>
    <property type="match status" value="1"/>
</dbReference>
<dbReference type="Gene3D" id="3.40.50.1970">
    <property type="match status" value="1"/>
</dbReference>
<dbReference type="InterPro" id="IPR030960">
    <property type="entry name" value="DHQS/DOIS_N"/>
</dbReference>
<dbReference type="CDD" id="cd00464">
    <property type="entry name" value="SK"/>
    <property type="match status" value="1"/>
</dbReference>
<dbReference type="CDD" id="cd08195">
    <property type="entry name" value="DHQS"/>
    <property type="match status" value="1"/>
</dbReference>
<feature type="binding site" evidence="11">
    <location>
        <position position="351"/>
    </location>
    <ligand>
        <name>NAD(+)</name>
        <dbReference type="ChEBI" id="CHEBI:57540"/>
    </ligand>
</feature>
<dbReference type="GO" id="GO:0009423">
    <property type="term" value="P:chorismate biosynthetic process"/>
    <property type="evidence" value="ECO:0007669"/>
    <property type="project" value="UniProtKB-UniRule"/>
</dbReference>
<dbReference type="PANTHER" id="PTHR43622">
    <property type="entry name" value="3-DEHYDROQUINATE SYNTHASE"/>
    <property type="match status" value="1"/>
</dbReference>
<keyword evidence="9" id="KW-0511">Multifunctional enzyme</keyword>
<dbReference type="HAMAP" id="MF_00109">
    <property type="entry name" value="Shikimate_kinase"/>
    <property type="match status" value="1"/>
</dbReference>
<organism evidence="15 16">
    <name type="scientific">Bifidobacterium aemilianum</name>
    <dbReference type="NCBI Taxonomy" id="2493120"/>
    <lineage>
        <taxon>Bacteria</taxon>
        <taxon>Bacillati</taxon>
        <taxon>Actinomycetota</taxon>
        <taxon>Actinomycetes</taxon>
        <taxon>Bifidobacteriales</taxon>
        <taxon>Bifidobacteriaceae</taxon>
        <taxon>Bifidobacterium</taxon>
    </lineage>
</organism>
<keyword evidence="11" id="KW-0170">Cobalt</keyword>
<evidence type="ECO:0000313" key="16">
    <source>
        <dbReference type="Proteomes" id="UP000252530"/>
    </source>
</evidence>
<feature type="domain" description="3-dehydroquinate synthase C-terminal" evidence="14">
    <location>
        <begin position="381"/>
        <end position="532"/>
    </location>
</feature>
<comment type="pathway">
    <text evidence="10">Metabolic intermediate biosynthesis; chorismate biosynthesis; chorismate from D-erythrose 4-phosphate and phosphoenolpyruvate: step 5/7.</text>
</comment>
<dbReference type="Pfam" id="PF01761">
    <property type="entry name" value="DHQ_synthase"/>
    <property type="match status" value="1"/>
</dbReference>
<comment type="pathway">
    <text evidence="3 11">Metabolic intermediate biosynthesis; chorismate biosynthesis; chorismate from D-erythrose 4-phosphate and phosphoenolpyruvate: step 2/7.</text>
</comment>
<evidence type="ECO:0000256" key="10">
    <source>
        <dbReference type="HAMAP-Rule" id="MF_00109"/>
    </source>
</evidence>
<feature type="binding site" evidence="10">
    <location>
        <begin position="42"/>
        <end position="47"/>
    </location>
    <ligand>
        <name>ATP</name>
        <dbReference type="ChEBI" id="CHEBI:30616"/>
    </ligand>
</feature>
<dbReference type="GO" id="GO:0000287">
    <property type="term" value="F:magnesium ion binding"/>
    <property type="evidence" value="ECO:0007669"/>
    <property type="project" value="UniProtKB-UniRule"/>
</dbReference>